<name>A0A0F9D2Y1_9ZZZZ</name>
<proteinExistence type="predicted"/>
<gene>
    <name evidence="1" type="ORF">LCGC14_2248840</name>
</gene>
<dbReference type="AlphaFoldDB" id="A0A0F9D2Y1"/>
<organism evidence="1">
    <name type="scientific">marine sediment metagenome</name>
    <dbReference type="NCBI Taxonomy" id="412755"/>
    <lineage>
        <taxon>unclassified sequences</taxon>
        <taxon>metagenomes</taxon>
        <taxon>ecological metagenomes</taxon>
    </lineage>
</organism>
<dbReference type="EMBL" id="LAZR01030611">
    <property type="protein sequence ID" value="KKL56093.1"/>
    <property type="molecule type" value="Genomic_DNA"/>
</dbReference>
<evidence type="ECO:0000313" key="1">
    <source>
        <dbReference type="EMBL" id="KKL56093.1"/>
    </source>
</evidence>
<comment type="caution">
    <text evidence="1">The sequence shown here is derived from an EMBL/GenBank/DDBJ whole genome shotgun (WGS) entry which is preliminary data.</text>
</comment>
<protein>
    <submittedName>
        <fullName evidence="1">Uncharacterized protein</fullName>
    </submittedName>
</protein>
<accession>A0A0F9D2Y1</accession>
<sequence length="183" mass="21241">MKKVNETDIKDIKLEIPPAKNRGRKQIYRPEMAKIAGRLVAAGFEEKDLGYVFECSKYTIHHWKRRYPEFKDACSEGKRREKKRLVAQALLSAVGYDYHTCKTKITKDKEGKVVKSEETHFDNHQPSNDRLLVFLLCNIDNQLGDNEWHSKQKLEIEQKNINIQITGLVRIGLLPIFTRSSLA</sequence>
<reference evidence="1" key="1">
    <citation type="journal article" date="2015" name="Nature">
        <title>Complex archaea that bridge the gap between prokaryotes and eukaryotes.</title>
        <authorList>
            <person name="Spang A."/>
            <person name="Saw J.H."/>
            <person name="Jorgensen S.L."/>
            <person name="Zaremba-Niedzwiedzka K."/>
            <person name="Martijn J."/>
            <person name="Lind A.E."/>
            <person name="van Eijk R."/>
            <person name="Schleper C."/>
            <person name="Guy L."/>
            <person name="Ettema T.J."/>
        </authorList>
    </citation>
    <scope>NUCLEOTIDE SEQUENCE</scope>
</reference>